<dbReference type="RefSeq" id="WP_096054721.1">
    <property type="nucleotide sequence ID" value="NZ_CP023344.1"/>
</dbReference>
<evidence type="ECO:0000256" key="4">
    <source>
        <dbReference type="ARBA" id="ARBA00022989"/>
    </source>
</evidence>
<dbReference type="PANTHER" id="PTHR12677">
    <property type="entry name" value="GOLGI APPARATUS MEMBRANE PROTEIN TVP38-RELATED"/>
    <property type="match status" value="1"/>
</dbReference>
<keyword evidence="8" id="KW-1185">Reference proteome</keyword>
<name>A0A290Q329_9BACT</name>
<dbReference type="Proteomes" id="UP000217265">
    <property type="component" value="Chromosome"/>
</dbReference>
<dbReference type="GO" id="GO:0005886">
    <property type="term" value="C:plasma membrane"/>
    <property type="evidence" value="ECO:0007669"/>
    <property type="project" value="UniProtKB-SubCell"/>
</dbReference>
<dbReference type="PANTHER" id="PTHR12677:SF59">
    <property type="entry name" value="GOLGI APPARATUS MEMBRANE PROTEIN TVP38-RELATED"/>
    <property type="match status" value="1"/>
</dbReference>
<gene>
    <name evidence="7" type="ORF">CMV30_03465</name>
</gene>
<dbReference type="AlphaFoldDB" id="A0A290Q329"/>
<dbReference type="EMBL" id="CP023344">
    <property type="protein sequence ID" value="ATC63089.1"/>
    <property type="molecule type" value="Genomic_DNA"/>
</dbReference>
<reference evidence="7 8" key="1">
    <citation type="submission" date="2017-09" db="EMBL/GenBank/DDBJ databases">
        <title>Complete genome sequence of Verrucomicrobial strain HZ-65, isolated from freshwater.</title>
        <authorList>
            <person name="Choi A."/>
        </authorList>
    </citation>
    <scope>NUCLEOTIDE SEQUENCE [LARGE SCALE GENOMIC DNA]</scope>
    <source>
        <strain evidence="7 8">HZ-65</strain>
    </source>
</reference>
<comment type="subcellular location">
    <subcellularLocation>
        <location evidence="1 6">Cell membrane</location>
        <topology evidence="1 6">Multi-pass membrane protein</topology>
    </subcellularLocation>
</comment>
<sequence length="239" mass="25814">MSQKPTPAQKKALLIKLGIIAVVLLAGALLVLRGLDVRALFDDTLRLMREVGPWAFFAAMAVLPAAGFPLSPFWLSAGPVFGPELGLPLVIALAGASLLVNLVLTYWLARYAFRPLLVWLVRKLGYELPQVAVADQTEVTVLLRVTPGPPHCVQGYLLGLAGIPFRTYMLVSWPIAMVFGVVFIYFGDSLAQGKGKLALLAFGGLVALAVGFRFLRKRMLSKKKSGLVTGVEPVAFVKE</sequence>
<proteinExistence type="inferred from homology"/>
<evidence type="ECO:0000256" key="6">
    <source>
        <dbReference type="RuleBase" id="RU366058"/>
    </source>
</evidence>
<feature type="transmembrane region" description="Helical" evidence="6">
    <location>
        <begin position="198"/>
        <end position="215"/>
    </location>
</feature>
<dbReference type="InterPro" id="IPR015414">
    <property type="entry name" value="TMEM64"/>
</dbReference>
<evidence type="ECO:0000256" key="1">
    <source>
        <dbReference type="ARBA" id="ARBA00004651"/>
    </source>
</evidence>
<feature type="transmembrane region" description="Helical" evidence="6">
    <location>
        <begin position="53"/>
        <end position="75"/>
    </location>
</feature>
<evidence type="ECO:0000256" key="2">
    <source>
        <dbReference type="ARBA" id="ARBA00022475"/>
    </source>
</evidence>
<accession>A0A290Q329</accession>
<feature type="transmembrane region" description="Helical" evidence="6">
    <location>
        <begin position="87"/>
        <end position="109"/>
    </location>
</feature>
<evidence type="ECO:0000313" key="8">
    <source>
        <dbReference type="Proteomes" id="UP000217265"/>
    </source>
</evidence>
<evidence type="ECO:0000313" key="7">
    <source>
        <dbReference type="EMBL" id="ATC63089.1"/>
    </source>
</evidence>
<evidence type="ECO:0000256" key="5">
    <source>
        <dbReference type="ARBA" id="ARBA00023136"/>
    </source>
</evidence>
<protein>
    <recommendedName>
        <fullName evidence="6">TVP38/TMEM64 family membrane protein</fullName>
    </recommendedName>
</protein>
<dbReference type="KEGG" id="vbh:CMV30_03465"/>
<keyword evidence="3 6" id="KW-0812">Transmembrane</keyword>
<feature type="transmembrane region" description="Helical" evidence="6">
    <location>
        <begin position="12"/>
        <end position="32"/>
    </location>
</feature>
<keyword evidence="2 6" id="KW-1003">Cell membrane</keyword>
<organism evidence="7 8">
    <name type="scientific">Nibricoccus aquaticus</name>
    <dbReference type="NCBI Taxonomy" id="2576891"/>
    <lineage>
        <taxon>Bacteria</taxon>
        <taxon>Pseudomonadati</taxon>
        <taxon>Verrucomicrobiota</taxon>
        <taxon>Opitutia</taxon>
        <taxon>Opitutales</taxon>
        <taxon>Opitutaceae</taxon>
        <taxon>Nibricoccus</taxon>
    </lineage>
</organism>
<keyword evidence="4 6" id="KW-1133">Transmembrane helix</keyword>
<comment type="similarity">
    <text evidence="6">Belongs to the TVP38/TMEM64 family.</text>
</comment>
<evidence type="ECO:0000256" key="3">
    <source>
        <dbReference type="ARBA" id="ARBA00022692"/>
    </source>
</evidence>
<dbReference type="OrthoDB" id="195778at2"/>
<keyword evidence="5 6" id="KW-0472">Membrane</keyword>
<feature type="transmembrane region" description="Helical" evidence="6">
    <location>
        <begin position="167"/>
        <end position="186"/>
    </location>
</feature>